<dbReference type="PANTHER" id="PTHR23150:SF19">
    <property type="entry name" value="FORMYLGLYCINE-GENERATING ENZYME"/>
    <property type="match status" value="1"/>
</dbReference>
<organism evidence="2 3">
    <name type="scientific">Lacticaseibacillus paracasei subsp. paracasei CNCM I-4270</name>
    <dbReference type="NCBI Taxonomy" id="1256202"/>
    <lineage>
        <taxon>Bacteria</taxon>
        <taxon>Bacillati</taxon>
        <taxon>Bacillota</taxon>
        <taxon>Bacilli</taxon>
        <taxon>Lactobacillales</taxon>
        <taxon>Lactobacillaceae</taxon>
        <taxon>Lacticaseibacillus</taxon>
    </lineage>
</organism>
<dbReference type="GO" id="GO:0004674">
    <property type="term" value="F:protein serine/threonine kinase activity"/>
    <property type="evidence" value="ECO:0007669"/>
    <property type="project" value="UniProtKB-KW"/>
</dbReference>
<dbReference type="GO" id="GO:0120147">
    <property type="term" value="F:formylglycine-generating oxidase activity"/>
    <property type="evidence" value="ECO:0007669"/>
    <property type="project" value="TreeGrafter"/>
</dbReference>
<name>A0A8E0M8I1_LACPA</name>
<dbReference type="InterPro" id="IPR005532">
    <property type="entry name" value="SUMF_dom"/>
</dbReference>
<dbReference type="Gene3D" id="3.90.1580.10">
    <property type="entry name" value="paralog of FGE (formylglycine-generating enzyme)"/>
    <property type="match status" value="1"/>
</dbReference>
<dbReference type="InterPro" id="IPR016187">
    <property type="entry name" value="CTDL_fold"/>
</dbReference>
<comment type="caution">
    <text evidence="2">The sequence shown here is derived from an EMBL/GenBank/DDBJ whole genome shotgun (WGS) entry which is preliminary data.</text>
</comment>
<keyword evidence="2" id="KW-0723">Serine/threonine-protein kinase</keyword>
<protein>
    <submittedName>
        <fullName evidence="2">Non-specific serine/threonine protein kinase</fullName>
    </submittedName>
</protein>
<dbReference type="AlphaFoldDB" id="A0A8E0M8I1"/>
<gene>
    <name evidence="2" type="ORF">Lpp77_15196</name>
</gene>
<proteinExistence type="predicted"/>
<evidence type="ECO:0000259" key="1">
    <source>
        <dbReference type="Pfam" id="PF03781"/>
    </source>
</evidence>
<keyword evidence="2" id="KW-0418">Kinase</keyword>
<evidence type="ECO:0000313" key="2">
    <source>
        <dbReference type="EMBL" id="EPC50208.1"/>
    </source>
</evidence>
<accession>A0A8E0M8I1</accession>
<feature type="domain" description="Sulfatase-modifying factor enzyme-like" evidence="1">
    <location>
        <begin position="4"/>
        <end position="291"/>
    </location>
</feature>
<dbReference type="Proteomes" id="UP000014249">
    <property type="component" value="Unassembled WGS sequence"/>
</dbReference>
<dbReference type="PANTHER" id="PTHR23150">
    <property type="entry name" value="SULFATASE MODIFYING FACTOR 1, 2"/>
    <property type="match status" value="1"/>
</dbReference>
<keyword evidence="2" id="KW-0808">Transferase</keyword>
<dbReference type="InterPro" id="IPR051043">
    <property type="entry name" value="Sulfatase_Mod_Factor_Kinase"/>
</dbReference>
<dbReference type="SUPFAM" id="SSF56436">
    <property type="entry name" value="C-type lectin-like"/>
    <property type="match status" value="1"/>
</dbReference>
<reference evidence="2 3" key="1">
    <citation type="journal article" date="2013" name="PLoS ONE">
        <title>Lactobacillus paracasei comparative genomics: towards species pan-genome definition and exploitation of diversity.</title>
        <authorList>
            <person name="Smokvina T."/>
            <person name="Wels M."/>
            <person name="Polka J."/>
            <person name="Chervaux C."/>
            <person name="Brisse S."/>
            <person name="Boekhorst J."/>
            <person name="van Hylckama Vlieg J.E."/>
            <person name="Siezen R.J."/>
        </authorList>
    </citation>
    <scope>NUCLEOTIDE SEQUENCE [LARGE SCALE GENOMIC DNA]</scope>
    <source>
        <strain evidence="2 3">CNCM I-4270</strain>
    </source>
</reference>
<dbReference type="EMBL" id="ANJX01000415">
    <property type="protein sequence ID" value="EPC50208.1"/>
    <property type="molecule type" value="Genomic_DNA"/>
</dbReference>
<sequence length="293" mass="33130">MVTATDFVKIPSGSFQLGTNDNYGFATDLEGPVTDIIVPSFLISRTTITNYEFQMFVNATGYRTESERIGWSFVFHLQASDYVKRNAKVVMQEPWWLAVDGADWRHPTGPDSDVVTDNQLENPVVQVSRNDALAFYKWNKVRLPTEAEWEVAAKGGTDNKVLPWGDSFFLDGKPTCNTFQGDFPMNDNGQDGFAGLAPAKWYKPNDYGLYQVIGNVWEWCLNPSKIPLSQFQKYSTQYFQSRYAKPLDGNFATRGGSFLCHKSYCHRYRIAARNSNHSATAANNLGFRCVKDI</sequence>
<evidence type="ECO:0000313" key="3">
    <source>
        <dbReference type="Proteomes" id="UP000014249"/>
    </source>
</evidence>
<dbReference type="Pfam" id="PF03781">
    <property type="entry name" value="FGE-sulfatase"/>
    <property type="match status" value="1"/>
</dbReference>
<dbReference type="InterPro" id="IPR042095">
    <property type="entry name" value="SUMF_sf"/>
</dbReference>